<evidence type="ECO:0000256" key="1">
    <source>
        <dbReference type="ARBA" id="ARBA00023015"/>
    </source>
</evidence>
<dbReference type="Pfam" id="PF24273">
    <property type="entry name" value="TRASH_HVO_1752_C"/>
    <property type="match status" value="1"/>
</dbReference>
<dbReference type="InterPro" id="IPR011991">
    <property type="entry name" value="ArsR-like_HTH"/>
</dbReference>
<dbReference type="InterPro" id="IPR036390">
    <property type="entry name" value="WH_DNA-bd_sf"/>
</dbReference>
<keyword evidence="6" id="KW-1185">Reference proteome</keyword>
<keyword evidence="1" id="KW-0805">Transcription regulation</keyword>
<keyword evidence="2" id="KW-0238">DNA-binding</keyword>
<gene>
    <name evidence="5" type="ORF">HARCEL1_06495</name>
</gene>
<evidence type="ECO:0000313" key="5">
    <source>
        <dbReference type="EMBL" id="AWB27375.1"/>
    </source>
</evidence>
<dbReference type="PRINTS" id="PR00033">
    <property type="entry name" value="HTHASNC"/>
</dbReference>
<reference evidence="5 6" key="1">
    <citation type="submission" date="2018-04" db="EMBL/GenBank/DDBJ databases">
        <title>Halococcoides cellulosivorans gen. nov., sp. nov., an extremely halophilic cellulose-utilizing haloarchaeon from hypersaline lakes.</title>
        <authorList>
            <person name="Sorokin D.Y."/>
            <person name="Toshchakov S.V."/>
            <person name="Samarov N.I."/>
            <person name="Korzhenkov A."/>
            <person name="Kublanov I.V."/>
        </authorList>
    </citation>
    <scope>NUCLEOTIDE SEQUENCE [LARGE SCALE GENOMIC DNA]</scope>
    <source>
        <strain evidence="5 6">HArcel1</strain>
    </source>
</reference>
<dbReference type="RefSeq" id="WP_108381744.1">
    <property type="nucleotide sequence ID" value="NZ_CP028858.1"/>
</dbReference>
<dbReference type="PANTHER" id="PTHR43413:SF4">
    <property type="entry name" value="HTH-TYPE TRANSCRIPTIONAL REGULATOR LYSM"/>
    <property type="match status" value="1"/>
</dbReference>
<dbReference type="SMART" id="SM00746">
    <property type="entry name" value="TRASH"/>
    <property type="match status" value="1"/>
</dbReference>
<name>A0A2R4X0S2_9EURY</name>
<dbReference type="InterPro" id="IPR011017">
    <property type="entry name" value="TRASH_dom"/>
</dbReference>
<dbReference type="InterPro" id="IPR019888">
    <property type="entry name" value="Tscrpt_reg_AsnC-like"/>
</dbReference>
<dbReference type="PANTHER" id="PTHR43413">
    <property type="entry name" value="TRANSCRIPTIONAL REGULATOR, ASNC FAMILY"/>
    <property type="match status" value="1"/>
</dbReference>
<dbReference type="InterPro" id="IPR050684">
    <property type="entry name" value="HTH-Siroheme_Decarb"/>
</dbReference>
<dbReference type="Proteomes" id="UP000244727">
    <property type="component" value="Chromosome"/>
</dbReference>
<dbReference type="PROSITE" id="PS50956">
    <property type="entry name" value="HTH_ASNC_2"/>
    <property type="match status" value="1"/>
</dbReference>
<keyword evidence="3" id="KW-0804">Transcription</keyword>
<sequence>MRGLDETDRTILDLLLSDGRRPFSDIADAVDLSGPAVSDRIDRLREMGVIQRFTIDVDRSILDAGTPVQIRISPDPTAMETVASDLADVSAVDHRYRTADGDLIVVAYLQEIDAWAFLDAHTDRSVIDGVEVSVLTDVDSTVALDDATLDISCVECSNSVTSEGERRRIDGRVYHFCCPNCEAAFVERYDRLQEGV</sequence>
<dbReference type="InterPro" id="IPR056526">
    <property type="entry name" value="TRASH_HVO_1752"/>
</dbReference>
<proteinExistence type="predicted"/>
<protein>
    <submittedName>
        <fullName evidence="5">ArsR family transcriptional regulator</fullName>
    </submittedName>
</protein>
<dbReference type="EMBL" id="CP028858">
    <property type="protein sequence ID" value="AWB27375.1"/>
    <property type="molecule type" value="Genomic_DNA"/>
</dbReference>
<dbReference type="GO" id="GO:0043565">
    <property type="term" value="F:sequence-specific DNA binding"/>
    <property type="evidence" value="ECO:0007669"/>
    <property type="project" value="InterPro"/>
</dbReference>
<dbReference type="InterPro" id="IPR000485">
    <property type="entry name" value="AsnC-type_HTH_dom"/>
</dbReference>
<evidence type="ECO:0000256" key="2">
    <source>
        <dbReference type="ARBA" id="ARBA00023125"/>
    </source>
</evidence>
<organism evidence="5 6">
    <name type="scientific">Halococcoides cellulosivorans</name>
    <dbReference type="NCBI Taxonomy" id="1679096"/>
    <lineage>
        <taxon>Archaea</taxon>
        <taxon>Methanobacteriati</taxon>
        <taxon>Methanobacteriota</taxon>
        <taxon>Stenosarchaea group</taxon>
        <taxon>Halobacteria</taxon>
        <taxon>Halobacteriales</taxon>
        <taxon>Haloarculaceae</taxon>
        <taxon>Halococcoides</taxon>
    </lineage>
</organism>
<feature type="domain" description="HTH asnC-type" evidence="4">
    <location>
        <begin position="4"/>
        <end position="67"/>
    </location>
</feature>
<dbReference type="Pfam" id="PF13404">
    <property type="entry name" value="HTH_AsnC-type"/>
    <property type="match status" value="1"/>
</dbReference>
<dbReference type="SUPFAM" id="SSF46785">
    <property type="entry name" value="Winged helix' DNA-binding domain"/>
    <property type="match status" value="1"/>
</dbReference>
<dbReference type="GeneID" id="36512140"/>
<dbReference type="SMART" id="SM00344">
    <property type="entry name" value="HTH_ASNC"/>
    <property type="match status" value="1"/>
</dbReference>
<dbReference type="AlphaFoldDB" id="A0A2R4X0S2"/>
<evidence type="ECO:0000256" key="3">
    <source>
        <dbReference type="ARBA" id="ARBA00023163"/>
    </source>
</evidence>
<evidence type="ECO:0000259" key="4">
    <source>
        <dbReference type="PROSITE" id="PS50956"/>
    </source>
</evidence>
<accession>A0A2R4X0S2</accession>
<dbReference type="Gene3D" id="1.10.10.10">
    <property type="entry name" value="Winged helix-like DNA-binding domain superfamily/Winged helix DNA-binding domain"/>
    <property type="match status" value="1"/>
</dbReference>
<evidence type="ECO:0000313" key="6">
    <source>
        <dbReference type="Proteomes" id="UP000244727"/>
    </source>
</evidence>
<dbReference type="InterPro" id="IPR036388">
    <property type="entry name" value="WH-like_DNA-bd_sf"/>
</dbReference>
<dbReference type="KEGG" id="harc:HARCEL1_06495"/>
<dbReference type="CDD" id="cd00090">
    <property type="entry name" value="HTH_ARSR"/>
    <property type="match status" value="1"/>
</dbReference>